<proteinExistence type="predicted"/>
<dbReference type="RefSeq" id="WP_061422717.1">
    <property type="nucleotide sequence ID" value="NZ_KQ969062.1"/>
</dbReference>
<evidence type="ECO:0000313" key="3">
    <source>
        <dbReference type="Proteomes" id="UP000070377"/>
    </source>
</evidence>
<gene>
    <name evidence="2" type="ORF">SCRDD08_01045</name>
</gene>
<evidence type="ECO:0008006" key="4">
    <source>
        <dbReference type="Google" id="ProtNLM"/>
    </source>
</evidence>
<dbReference type="PANTHER" id="PTHR37305:SF1">
    <property type="entry name" value="MEMBRANE PROTEIN"/>
    <property type="match status" value="1"/>
</dbReference>
<dbReference type="Proteomes" id="UP000070377">
    <property type="component" value="Unassembled WGS sequence"/>
</dbReference>
<dbReference type="Pfam" id="PF12679">
    <property type="entry name" value="ABC2_membrane_2"/>
    <property type="match status" value="1"/>
</dbReference>
<keyword evidence="1" id="KW-0812">Transmembrane</keyword>
<name>A0A139N1P4_STRCR</name>
<feature type="transmembrane region" description="Helical" evidence="1">
    <location>
        <begin position="360"/>
        <end position="381"/>
    </location>
</feature>
<keyword evidence="1" id="KW-1133">Transmembrane helix</keyword>
<reference evidence="2 3" key="1">
    <citation type="submission" date="2016-01" db="EMBL/GenBank/DDBJ databases">
        <title>Highly variable Streptococcus oralis are common among viridans streptococci isolated from primates.</title>
        <authorList>
            <person name="Denapaite D."/>
            <person name="Rieger M."/>
            <person name="Koendgen S."/>
            <person name="Brueckner R."/>
            <person name="Ochigava I."/>
            <person name="Kappeler P."/>
            <person name="Maetz-Rensing K."/>
            <person name="Leendertz F."/>
            <person name="Hakenbeck R."/>
        </authorList>
    </citation>
    <scope>NUCLEOTIDE SEQUENCE [LARGE SCALE GENOMIC DNA]</scope>
    <source>
        <strain evidence="2 3">DD08</strain>
    </source>
</reference>
<dbReference type="PANTHER" id="PTHR37305">
    <property type="entry name" value="INTEGRAL MEMBRANE PROTEIN-RELATED"/>
    <property type="match status" value="1"/>
</dbReference>
<dbReference type="AlphaFoldDB" id="A0A139N1P4"/>
<dbReference type="STRING" id="45634.SCRDD08_01045"/>
<accession>A0A139N1P4</accession>
<comment type="caution">
    <text evidence="2">The sequence shown here is derived from an EMBL/GenBank/DDBJ whole genome shotgun (WGS) entry which is preliminary data.</text>
</comment>
<feature type="transmembrane region" description="Helical" evidence="1">
    <location>
        <begin position="164"/>
        <end position="183"/>
    </location>
</feature>
<evidence type="ECO:0000256" key="1">
    <source>
        <dbReference type="SAM" id="Phobius"/>
    </source>
</evidence>
<feature type="transmembrane region" description="Helical" evidence="1">
    <location>
        <begin position="18"/>
        <end position="37"/>
    </location>
</feature>
<keyword evidence="1" id="KW-0472">Membrane</keyword>
<feature type="transmembrane region" description="Helical" evidence="1">
    <location>
        <begin position="298"/>
        <end position="318"/>
    </location>
</feature>
<sequence>MIALVPFELKKLLKKKSVLGAVLAIMLVLVGLFYANFFNDGQISGSSADRIHGKQAVVIKQKIAEEHTGYLSDELMDKIVNDYAANMPYFKQNDLYDMFSWYAIDRLVPNSQEILTDTYKSDDVLHYDQISLKSQEELRSYFPLKTLKLGNFAPWHKLFNTLNAAFSLMVVFVVYICCSVFSGDRARKMDSLLLTTKYGRNQLTIAKIVSVFGIATLTFALVNSLVLLVFGTYFGWSGWDTSVQMNLEWISTIYNILQFPVHMNLLELLIRLILFQFVGLLFILGVMLLISSLTKSPLATFASSVGMFLAPDFLMSIFRDGLMNKILTIFSISIDGTEGILLKLSNSKGFFFNDFTANGVSVIMIRLSLMLLCCLMTYRIIRKRGL</sequence>
<organism evidence="2 3">
    <name type="scientific">Streptococcus cristatus</name>
    <dbReference type="NCBI Taxonomy" id="45634"/>
    <lineage>
        <taxon>Bacteria</taxon>
        <taxon>Bacillati</taxon>
        <taxon>Bacillota</taxon>
        <taxon>Bacilli</taxon>
        <taxon>Lactobacillales</taxon>
        <taxon>Streptococcaceae</taxon>
        <taxon>Streptococcus</taxon>
    </lineage>
</organism>
<protein>
    <recommendedName>
        <fullName evidence="4">ABC-2 family transporter protein</fullName>
    </recommendedName>
</protein>
<evidence type="ECO:0000313" key="2">
    <source>
        <dbReference type="EMBL" id="KXT69862.1"/>
    </source>
</evidence>
<feature type="transmembrane region" description="Helical" evidence="1">
    <location>
        <begin position="204"/>
        <end position="236"/>
    </location>
</feature>
<feature type="transmembrane region" description="Helical" evidence="1">
    <location>
        <begin position="268"/>
        <end position="291"/>
    </location>
</feature>
<dbReference type="EMBL" id="LQRD01000036">
    <property type="protein sequence ID" value="KXT69862.1"/>
    <property type="molecule type" value="Genomic_DNA"/>
</dbReference>
<dbReference type="PATRIC" id="fig|45634.12.peg.1091"/>